<name>A0AAD4KIR7_9EURO</name>
<keyword evidence="3" id="KW-1185">Reference proteome</keyword>
<feature type="compositionally biased region" description="Polar residues" evidence="1">
    <location>
        <begin position="181"/>
        <end position="194"/>
    </location>
</feature>
<evidence type="ECO:0000313" key="2">
    <source>
        <dbReference type="EMBL" id="KAH8693173.1"/>
    </source>
</evidence>
<sequence length="228" mass="25655">MPQLRNLLGRKPAVSDGDNSDVIENVQSRLSVDSQHSGPMNFRKSREEVPNEYKLSVVNDSGVYLPPSPPEKQSFWHKYSHSPASSNHRNLVNENEPFSISRESFDSYRRSFDISARSPVPQSENIPPRTSLDSRFPRHNGRSRGSFEQPQSMEEETFEDVRLADEDIKPKKRGLFARFGDNSTEATSSNNRPPSSHLGFRLPGRKRGQSGQGAELGDFKPESPTAEV</sequence>
<accession>A0AAD4KIR7</accession>
<feature type="compositionally biased region" description="Basic and acidic residues" evidence="1">
    <location>
        <begin position="159"/>
        <end position="169"/>
    </location>
</feature>
<protein>
    <submittedName>
        <fullName evidence="2">Uncharacterized protein</fullName>
    </submittedName>
</protein>
<dbReference type="RefSeq" id="XP_046069046.1">
    <property type="nucleotide sequence ID" value="XM_046213888.1"/>
</dbReference>
<feature type="compositionally biased region" description="Polar residues" evidence="1">
    <location>
        <begin position="28"/>
        <end position="38"/>
    </location>
</feature>
<reference evidence="2" key="1">
    <citation type="submission" date="2021-12" db="EMBL/GenBank/DDBJ databases">
        <title>Convergent genome expansion in fungi linked to evolution of root-endophyte symbiosis.</title>
        <authorList>
            <consortium name="DOE Joint Genome Institute"/>
            <person name="Ke Y.-H."/>
            <person name="Bonito G."/>
            <person name="Liao H.-L."/>
            <person name="Looney B."/>
            <person name="Rojas-Flechas A."/>
            <person name="Nash J."/>
            <person name="Hameed K."/>
            <person name="Schadt C."/>
            <person name="Martin F."/>
            <person name="Crous P.W."/>
            <person name="Miettinen O."/>
            <person name="Magnuson J.K."/>
            <person name="Labbe J."/>
            <person name="Jacobson D."/>
            <person name="Doktycz M.J."/>
            <person name="Veneault-Fourrey C."/>
            <person name="Kuo A."/>
            <person name="Mondo S."/>
            <person name="Calhoun S."/>
            <person name="Riley R."/>
            <person name="Ohm R."/>
            <person name="LaButti K."/>
            <person name="Andreopoulos B."/>
            <person name="Pangilinan J."/>
            <person name="Nolan M."/>
            <person name="Tritt A."/>
            <person name="Clum A."/>
            <person name="Lipzen A."/>
            <person name="Daum C."/>
            <person name="Barry K."/>
            <person name="Grigoriev I.V."/>
            <person name="Vilgalys R."/>
        </authorList>
    </citation>
    <scope>NUCLEOTIDE SEQUENCE</scope>
    <source>
        <strain evidence="2">PMI_201</strain>
    </source>
</reference>
<proteinExistence type="predicted"/>
<evidence type="ECO:0000256" key="1">
    <source>
        <dbReference type="SAM" id="MobiDB-lite"/>
    </source>
</evidence>
<gene>
    <name evidence="2" type="ORF">BGW36DRAFT_35758</name>
</gene>
<dbReference type="Proteomes" id="UP001201262">
    <property type="component" value="Unassembled WGS sequence"/>
</dbReference>
<feature type="region of interest" description="Disordered" evidence="1">
    <location>
        <begin position="113"/>
        <end position="228"/>
    </location>
</feature>
<organism evidence="2 3">
    <name type="scientific">Talaromyces proteolyticus</name>
    <dbReference type="NCBI Taxonomy" id="1131652"/>
    <lineage>
        <taxon>Eukaryota</taxon>
        <taxon>Fungi</taxon>
        <taxon>Dikarya</taxon>
        <taxon>Ascomycota</taxon>
        <taxon>Pezizomycotina</taxon>
        <taxon>Eurotiomycetes</taxon>
        <taxon>Eurotiomycetidae</taxon>
        <taxon>Eurotiales</taxon>
        <taxon>Trichocomaceae</taxon>
        <taxon>Talaromyces</taxon>
        <taxon>Talaromyces sect. Bacilispori</taxon>
    </lineage>
</organism>
<dbReference type="GeneID" id="70244175"/>
<dbReference type="EMBL" id="JAJTJA010000010">
    <property type="protein sequence ID" value="KAH8693173.1"/>
    <property type="molecule type" value="Genomic_DNA"/>
</dbReference>
<feature type="region of interest" description="Disordered" evidence="1">
    <location>
        <begin position="28"/>
        <end position="48"/>
    </location>
</feature>
<dbReference type="AlphaFoldDB" id="A0AAD4KIR7"/>
<evidence type="ECO:0000313" key="3">
    <source>
        <dbReference type="Proteomes" id="UP001201262"/>
    </source>
</evidence>
<comment type="caution">
    <text evidence="2">The sequence shown here is derived from an EMBL/GenBank/DDBJ whole genome shotgun (WGS) entry which is preliminary data.</text>
</comment>
<feature type="region of interest" description="Disordered" evidence="1">
    <location>
        <begin position="1"/>
        <end position="20"/>
    </location>
</feature>